<feature type="domain" description="SPOR" evidence="2">
    <location>
        <begin position="70"/>
        <end position="147"/>
    </location>
</feature>
<protein>
    <submittedName>
        <fullName evidence="3">SPOR domain-containing protein</fullName>
    </submittedName>
</protein>
<keyword evidence="4" id="KW-1185">Reference proteome</keyword>
<dbReference type="PROSITE" id="PS51724">
    <property type="entry name" value="SPOR"/>
    <property type="match status" value="1"/>
</dbReference>
<feature type="chain" id="PRO_5024928265" evidence="1">
    <location>
        <begin position="22"/>
        <end position="152"/>
    </location>
</feature>
<name>A0A5Q0Q5T4_9SPHI</name>
<dbReference type="SUPFAM" id="SSF110997">
    <property type="entry name" value="Sporulation related repeat"/>
    <property type="match status" value="1"/>
</dbReference>
<dbReference type="RefSeq" id="WP_153509147.1">
    <property type="nucleotide sequence ID" value="NZ_CP045652.1"/>
</dbReference>
<evidence type="ECO:0000256" key="1">
    <source>
        <dbReference type="SAM" id="SignalP"/>
    </source>
</evidence>
<proteinExistence type="predicted"/>
<dbReference type="GO" id="GO:0042834">
    <property type="term" value="F:peptidoglycan binding"/>
    <property type="evidence" value="ECO:0007669"/>
    <property type="project" value="InterPro"/>
</dbReference>
<dbReference type="Proteomes" id="UP000326921">
    <property type="component" value="Chromosome"/>
</dbReference>
<keyword evidence="1" id="KW-0732">Signal</keyword>
<dbReference type="AlphaFoldDB" id="A0A5Q0Q5T4"/>
<evidence type="ECO:0000313" key="3">
    <source>
        <dbReference type="EMBL" id="QGA24823.1"/>
    </source>
</evidence>
<organism evidence="3 4">
    <name type="scientific">Sphingobacterium zhuxiongii</name>
    <dbReference type="NCBI Taxonomy" id="2662364"/>
    <lineage>
        <taxon>Bacteria</taxon>
        <taxon>Pseudomonadati</taxon>
        <taxon>Bacteroidota</taxon>
        <taxon>Sphingobacteriia</taxon>
        <taxon>Sphingobacteriales</taxon>
        <taxon>Sphingobacteriaceae</taxon>
        <taxon>Sphingobacterium</taxon>
    </lineage>
</organism>
<accession>A0A5Q0Q5T4</accession>
<reference evidence="3 4" key="1">
    <citation type="submission" date="2019-10" db="EMBL/GenBank/DDBJ databases">
        <authorList>
            <person name="Dong K."/>
        </authorList>
    </citation>
    <scope>NUCLEOTIDE SEQUENCE [LARGE SCALE GENOMIC DNA]</scope>
    <source>
        <strain evidence="4">dk4302</strain>
    </source>
</reference>
<dbReference type="KEGG" id="sphe:GFH32_00100"/>
<dbReference type="InterPro" id="IPR007730">
    <property type="entry name" value="SPOR-like_dom"/>
</dbReference>
<sequence length="152" mass="17702">MIKRGFIVGCFFLMLCQFAQAQEGKVFVVKDSLIGLLQEYRAYYAINPSSSSKPLVTLEEKKIDKRYAKRVKVRGFRVQIFSGSNRTEATNVQNSFLRQNSDMGAYLDYVEPNYRVKVGDFTSRSEATAYMRELRGTYRNVFVFVEDVWVWQ</sequence>
<dbReference type="EMBL" id="CP045652">
    <property type="protein sequence ID" value="QGA24823.1"/>
    <property type="molecule type" value="Genomic_DNA"/>
</dbReference>
<evidence type="ECO:0000259" key="2">
    <source>
        <dbReference type="PROSITE" id="PS51724"/>
    </source>
</evidence>
<dbReference type="InterPro" id="IPR036680">
    <property type="entry name" value="SPOR-like_sf"/>
</dbReference>
<dbReference type="Pfam" id="PF05036">
    <property type="entry name" value="SPOR"/>
    <property type="match status" value="1"/>
</dbReference>
<feature type="signal peptide" evidence="1">
    <location>
        <begin position="1"/>
        <end position="21"/>
    </location>
</feature>
<dbReference type="Gene3D" id="3.30.70.1070">
    <property type="entry name" value="Sporulation related repeat"/>
    <property type="match status" value="1"/>
</dbReference>
<evidence type="ECO:0000313" key="4">
    <source>
        <dbReference type="Proteomes" id="UP000326921"/>
    </source>
</evidence>
<gene>
    <name evidence="3" type="ORF">GFH32_00100</name>
</gene>